<evidence type="ECO:0000256" key="8">
    <source>
        <dbReference type="ARBA" id="ARBA00023136"/>
    </source>
</evidence>
<protein>
    <recommendedName>
        <fullName evidence="4">Outer-membrane lipoprotein LolB</fullName>
    </recommendedName>
</protein>
<dbReference type="EMBL" id="JABGBO010000012">
    <property type="protein sequence ID" value="NOL50464.1"/>
    <property type="molecule type" value="Genomic_DNA"/>
</dbReference>
<comment type="similarity">
    <text evidence="2">Belongs to the LolB family.</text>
</comment>
<keyword evidence="10" id="KW-0143">Chaperone</keyword>
<evidence type="ECO:0000256" key="5">
    <source>
        <dbReference type="ARBA" id="ARBA00022448"/>
    </source>
</evidence>
<reference evidence="13 14" key="1">
    <citation type="submission" date="2020-05" db="EMBL/GenBank/DDBJ databases">
        <authorList>
            <person name="Niu N."/>
        </authorList>
    </citation>
    <scope>NUCLEOTIDE SEQUENCE [LARGE SCALE GENOMIC DNA]</scope>
    <source>
        <strain evidence="13 14">LMG10982</strain>
    </source>
</reference>
<dbReference type="GO" id="GO:0009279">
    <property type="term" value="C:cell outer membrane"/>
    <property type="evidence" value="ECO:0007669"/>
    <property type="project" value="UniProtKB-SubCell"/>
</dbReference>
<sequence length="195" mass="21998">MKKWWHYAVLVVMVVLSACSSLENRTKAEGEGAASISSQLHREGRFSVLVYDKSEERNTDSVQGGFDWQSTGQHVVLDLSNPLGQVLARIEVRPGFSRLTRANGEVFEAEHPDMLVQEVIGRVFPVSGLQYWIHGKPMPDLTLEAAEYDGQHRLTKFTQAGWTVVAQNYDAEGPKRFQLVNQQAVERITIRIVME</sequence>
<keyword evidence="6" id="KW-0732">Signal</keyword>
<dbReference type="NCBIfam" id="TIGR00548">
    <property type="entry name" value="lolB"/>
    <property type="match status" value="1"/>
</dbReference>
<evidence type="ECO:0000256" key="2">
    <source>
        <dbReference type="ARBA" id="ARBA00009696"/>
    </source>
</evidence>
<evidence type="ECO:0000256" key="7">
    <source>
        <dbReference type="ARBA" id="ARBA00022927"/>
    </source>
</evidence>
<evidence type="ECO:0000256" key="6">
    <source>
        <dbReference type="ARBA" id="ARBA00022729"/>
    </source>
</evidence>
<dbReference type="RefSeq" id="WP_171589447.1">
    <property type="nucleotide sequence ID" value="NZ_JABGBO010000012.1"/>
</dbReference>
<accession>A0A7Y4LBE6</accession>
<dbReference type="CDD" id="cd16326">
    <property type="entry name" value="LolB"/>
    <property type="match status" value="1"/>
</dbReference>
<dbReference type="AlphaFoldDB" id="A0A7Y4LBE6"/>
<evidence type="ECO:0000256" key="1">
    <source>
        <dbReference type="ARBA" id="ARBA00004459"/>
    </source>
</evidence>
<evidence type="ECO:0000256" key="9">
    <source>
        <dbReference type="ARBA" id="ARBA00023139"/>
    </source>
</evidence>
<evidence type="ECO:0000256" key="4">
    <source>
        <dbReference type="ARBA" id="ARBA00016202"/>
    </source>
</evidence>
<evidence type="ECO:0000256" key="10">
    <source>
        <dbReference type="ARBA" id="ARBA00023186"/>
    </source>
</evidence>
<evidence type="ECO:0000313" key="14">
    <source>
        <dbReference type="Proteomes" id="UP000541421"/>
    </source>
</evidence>
<dbReference type="Pfam" id="PF03550">
    <property type="entry name" value="LolB"/>
    <property type="match status" value="1"/>
</dbReference>
<proteinExistence type="inferred from homology"/>
<name>A0A7Y4LBE6_9BURK</name>
<comment type="caution">
    <text evidence="13">The sequence shown here is derived from an EMBL/GenBank/DDBJ whole genome shotgun (WGS) entry which is preliminary data.</text>
</comment>
<keyword evidence="8" id="KW-0472">Membrane</keyword>
<keyword evidence="9" id="KW-0564">Palmitate</keyword>
<evidence type="ECO:0000256" key="11">
    <source>
        <dbReference type="ARBA" id="ARBA00023237"/>
    </source>
</evidence>
<keyword evidence="7" id="KW-0653">Protein transport</keyword>
<dbReference type="NCBIfam" id="TIGR01643">
    <property type="entry name" value="YD_repeat_2x"/>
    <property type="match status" value="1"/>
</dbReference>
<dbReference type="Proteomes" id="UP000541421">
    <property type="component" value="Unassembled WGS sequence"/>
</dbReference>
<dbReference type="Gene3D" id="2.50.20.10">
    <property type="entry name" value="Lipoprotein localisation LolA/LolB/LppX"/>
    <property type="match status" value="1"/>
</dbReference>
<dbReference type="SUPFAM" id="SSF89392">
    <property type="entry name" value="Prokaryotic lipoproteins and lipoprotein localization factors"/>
    <property type="match status" value="1"/>
</dbReference>
<keyword evidence="5" id="KW-0813">Transport</keyword>
<dbReference type="PROSITE" id="PS51257">
    <property type="entry name" value="PROKAR_LIPOPROTEIN"/>
    <property type="match status" value="1"/>
</dbReference>
<keyword evidence="11" id="KW-0998">Cell outer membrane</keyword>
<dbReference type="InterPro" id="IPR006530">
    <property type="entry name" value="YD"/>
</dbReference>
<keyword evidence="14" id="KW-1185">Reference proteome</keyword>
<comment type="subunit">
    <text evidence="3">Monomer.</text>
</comment>
<dbReference type="InterPro" id="IPR029046">
    <property type="entry name" value="LolA/LolB/LppX"/>
</dbReference>
<keyword evidence="12 13" id="KW-0449">Lipoprotein</keyword>
<evidence type="ECO:0000313" key="13">
    <source>
        <dbReference type="EMBL" id="NOL50464.1"/>
    </source>
</evidence>
<organism evidence="13 14">
    <name type="scientific">Pelistega europaea</name>
    <dbReference type="NCBI Taxonomy" id="106147"/>
    <lineage>
        <taxon>Bacteria</taxon>
        <taxon>Pseudomonadati</taxon>
        <taxon>Pseudomonadota</taxon>
        <taxon>Betaproteobacteria</taxon>
        <taxon>Burkholderiales</taxon>
        <taxon>Alcaligenaceae</taxon>
        <taxon>Pelistega</taxon>
    </lineage>
</organism>
<gene>
    <name evidence="13" type="primary">lolB</name>
    <name evidence="13" type="ORF">HKX40_10015</name>
</gene>
<dbReference type="GO" id="GO:0015031">
    <property type="term" value="P:protein transport"/>
    <property type="evidence" value="ECO:0007669"/>
    <property type="project" value="UniProtKB-KW"/>
</dbReference>
<dbReference type="InterPro" id="IPR004565">
    <property type="entry name" value="OM_lipoprot_LolB"/>
</dbReference>
<evidence type="ECO:0000256" key="3">
    <source>
        <dbReference type="ARBA" id="ARBA00011245"/>
    </source>
</evidence>
<evidence type="ECO:0000256" key="12">
    <source>
        <dbReference type="ARBA" id="ARBA00023288"/>
    </source>
</evidence>
<comment type="subcellular location">
    <subcellularLocation>
        <location evidence="1">Cell outer membrane</location>
        <topology evidence="1">Lipid-anchor</topology>
    </subcellularLocation>
</comment>